<organism evidence="1 2">
    <name type="scientific">Erythrobacter neustonensis</name>
    <dbReference type="NCBI Taxonomy" id="1112"/>
    <lineage>
        <taxon>Bacteria</taxon>
        <taxon>Pseudomonadati</taxon>
        <taxon>Pseudomonadota</taxon>
        <taxon>Alphaproteobacteria</taxon>
        <taxon>Sphingomonadales</taxon>
        <taxon>Erythrobacteraceae</taxon>
        <taxon>Erythrobacter/Porphyrobacter group</taxon>
        <taxon>Erythrobacter</taxon>
    </lineage>
</organism>
<proteinExistence type="predicted"/>
<sequence>MHAIAAALAEEYRMGEEAARQGDVPLAWHHLGRAHILAQTRLGPHCVSHRRMLAFAVQLRDWPEAAGQLLRLALAPLGNLTGRLPIGNTGRSTVSAFTAMDIPSDLRAIIDRTPD</sequence>
<name>A0A192D937_9SPHN</name>
<dbReference type="Proteomes" id="UP000078263">
    <property type="component" value="Chromosome"/>
</dbReference>
<accession>A0A192D937</accession>
<gene>
    <name evidence="1" type="ORF">A9D12_10260</name>
</gene>
<dbReference type="STRING" id="1112.A9D12_10260"/>
<protein>
    <recommendedName>
        <fullName evidence="3">DUF3703 domain-containing protein</fullName>
    </recommendedName>
</protein>
<dbReference type="InterPro" id="IPR022172">
    <property type="entry name" value="DUF3703"/>
</dbReference>
<evidence type="ECO:0000313" key="2">
    <source>
        <dbReference type="Proteomes" id="UP000078263"/>
    </source>
</evidence>
<evidence type="ECO:0008006" key="3">
    <source>
        <dbReference type="Google" id="ProtNLM"/>
    </source>
</evidence>
<reference evidence="1 2" key="1">
    <citation type="submission" date="2016-05" db="EMBL/GenBank/DDBJ databases">
        <title>Compelete Genome Sequence of Bacteriochlorophyll-Synthesizing Bacterium Porphyrobacter neustonensis DSM 9434.</title>
        <authorList>
            <person name="Shi X.-L."/>
            <person name="Wu Y.-H."/>
            <person name="Cheng H."/>
            <person name="Xu L."/>
            <person name="Zhang X.-Q."/>
            <person name="Wang C.-S."/>
            <person name="Xu X.-W."/>
        </authorList>
    </citation>
    <scope>NUCLEOTIDE SEQUENCE [LARGE SCALE GENOMIC DNA]</scope>
    <source>
        <strain evidence="1 2">DSM 9434</strain>
    </source>
</reference>
<evidence type="ECO:0000313" key="1">
    <source>
        <dbReference type="EMBL" id="ANK14279.1"/>
    </source>
</evidence>
<dbReference type="EMBL" id="CP016033">
    <property type="protein sequence ID" value="ANK14279.1"/>
    <property type="molecule type" value="Genomic_DNA"/>
</dbReference>
<dbReference type="Pfam" id="PF12487">
    <property type="entry name" value="DUF3703"/>
    <property type="match status" value="1"/>
</dbReference>
<dbReference type="KEGG" id="pns:A9D12_10260"/>
<keyword evidence="2" id="KW-1185">Reference proteome</keyword>
<dbReference type="OrthoDB" id="9799416at2"/>
<dbReference type="AlphaFoldDB" id="A0A192D937"/>